<dbReference type="PANTHER" id="PTHR19143:SF458">
    <property type="entry name" value="FIBRINOGEN C-TERMINAL DOMAIN-CONTAINING PROTEIN-RELATED"/>
    <property type="match status" value="1"/>
</dbReference>
<dbReference type="NCBIfam" id="NF040941">
    <property type="entry name" value="GGGWT_bact"/>
    <property type="match status" value="1"/>
</dbReference>
<organism evidence="2 3">
    <name type="scientific">Araneus ventricosus</name>
    <name type="common">Orbweaver spider</name>
    <name type="synonym">Epeira ventricosa</name>
    <dbReference type="NCBI Taxonomy" id="182803"/>
    <lineage>
        <taxon>Eukaryota</taxon>
        <taxon>Metazoa</taxon>
        <taxon>Ecdysozoa</taxon>
        <taxon>Arthropoda</taxon>
        <taxon>Chelicerata</taxon>
        <taxon>Arachnida</taxon>
        <taxon>Araneae</taxon>
        <taxon>Araneomorphae</taxon>
        <taxon>Entelegynae</taxon>
        <taxon>Araneoidea</taxon>
        <taxon>Araneidae</taxon>
        <taxon>Araneus</taxon>
    </lineage>
</organism>
<evidence type="ECO:0000313" key="3">
    <source>
        <dbReference type="Proteomes" id="UP000499080"/>
    </source>
</evidence>
<dbReference type="InterPro" id="IPR014716">
    <property type="entry name" value="Fibrinogen_a/b/g_C_1"/>
</dbReference>
<dbReference type="GO" id="GO:0005615">
    <property type="term" value="C:extracellular space"/>
    <property type="evidence" value="ECO:0007669"/>
    <property type="project" value="TreeGrafter"/>
</dbReference>
<name>A0A4Y2FGE1_ARAVE</name>
<dbReference type="InterPro" id="IPR036056">
    <property type="entry name" value="Fibrinogen-like_C"/>
</dbReference>
<evidence type="ECO:0000313" key="2">
    <source>
        <dbReference type="EMBL" id="GBM39389.1"/>
    </source>
</evidence>
<dbReference type="Proteomes" id="UP000499080">
    <property type="component" value="Unassembled WGS sequence"/>
</dbReference>
<dbReference type="PANTHER" id="PTHR19143">
    <property type="entry name" value="FIBRINOGEN/TENASCIN/ANGIOPOEITIN"/>
    <property type="match status" value="1"/>
</dbReference>
<dbReference type="Gene3D" id="3.90.215.10">
    <property type="entry name" value="Gamma Fibrinogen, chain A, domain 1"/>
    <property type="match status" value="1"/>
</dbReference>
<dbReference type="AlphaFoldDB" id="A0A4Y2FGE1"/>
<dbReference type="OrthoDB" id="6425181at2759"/>
<dbReference type="InterPro" id="IPR050373">
    <property type="entry name" value="Fibrinogen_C-term_domain"/>
</dbReference>
<dbReference type="EMBL" id="BGPR01000894">
    <property type="protein sequence ID" value="GBM39389.1"/>
    <property type="molecule type" value="Genomic_DNA"/>
</dbReference>
<proteinExistence type="predicted"/>
<dbReference type="SMART" id="SM00186">
    <property type="entry name" value="FBG"/>
    <property type="match status" value="1"/>
</dbReference>
<dbReference type="SUPFAM" id="SSF56496">
    <property type="entry name" value="Fibrinogen C-terminal domain-like"/>
    <property type="match status" value="1"/>
</dbReference>
<gene>
    <name evidence="2" type="primary">TL5A_10</name>
    <name evidence="2" type="ORF">AVEN_119049_1</name>
</gene>
<feature type="domain" description="Fibrinogen C-terminal" evidence="1">
    <location>
        <begin position="104"/>
        <end position="319"/>
    </location>
</feature>
<evidence type="ECO:0000259" key="1">
    <source>
        <dbReference type="PROSITE" id="PS51406"/>
    </source>
</evidence>
<protein>
    <submittedName>
        <fullName evidence="2">Techylectin-5A</fullName>
    </submittedName>
</protein>
<sequence>MCASTCMATRLHLYIWRISLLTLLLGCYHIEGKEKICDEKEKTISLLDVAEDLLSKAEYLYPLCMENSTDLNQTSCGTKDKSLTYLKLTKKLISEVKERFPTCEPFVKRHRDCSEILASGSKSSGVYTIWPMSRYTADKPVEVYCDMDTDGGGWTMIQRRGTFSPQESFFQDWRNYKVGFGKVTRDFWLGNDNIYALSNQGPCEIRFDLEDVRGSRRFAVYKNFRIEDENSKYTLRIGNYSGDAGDGMINHNGYPFSTKDRENTECANDLRGAWWFQDYAHVHLNGLHQPGVDNRENTHWYIWLKNVGLAKVEMKVRLR</sequence>
<comment type="caution">
    <text evidence="2">The sequence shown here is derived from an EMBL/GenBank/DDBJ whole genome shotgun (WGS) entry which is preliminary data.</text>
</comment>
<dbReference type="CDD" id="cd00087">
    <property type="entry name" value="FReD"/>
    <property type="match status" value="1"/>
</dbReference>
<reference evidence="2 3" key="1">
    <citation type="journal article" date="2019" name="Sci. Rep.">
        <title>Orb-weaving spider Araneus ventricosus genome elucidates the spidroin gene catalogue.</title>
        <authorList>
            <person name="Kono N."/>
            <person name="Nakamura H."/>
            <person name="Ohtoshi R."/>
            <person name="Moran D.A.P."/>
            <person name="Shinohara A."/>
            <person name="Yoshida Y."/>
            <person name="Fujiwara M."/>
            <person name="Mori M."/>
            <person name="Tomita M."/>
            <person name="Arakawa K."/>
        </authorList>
    </citation>
    <scope>NUCLEOTIDE SEQUENCE [LARGE SCALE GENOMIC DNA]</scope>
</reference>
<dbReference type="InterPro" id="IPR002181">
    <property type="entry name" value="Fibrinogen_a/b/g_C_dom"/>
</dbReference>
<dbReference type="Pfam" id="PF00147">
    <property type="entry name" value="Fibrinogen_C"/>
    <property type="match status" value="1"/>
</dbReference>
<dbReference type="PROSITE" id="PS51406">
    <property type="entry name" value="FIBRINOGEN_C_2"/>
    <property type="match status" value="1"/>
</dbReference>
<keyword evidence="3" id="KW-1185">Reference proteome</keyword>
<accession>A0A4Y2FGE1</accession>